<dbReference type="PROSITE" id="PS50026">
    <property type="entry name" value="EGF_3"/>
    <property type="match status" value="5"/>
</dbReference>
<dbReference type="PROSITE" id="PS01187">
    <property type="entry name" value="EGF_CA"/>
    <property type="match status" value="3"/>
</dbReference>
<dbReference type="Proteomes" id="UP000749559">
    <property type="component" value="Unassembled WGS sequence"/>
</dbReference>
<evidence type="ECO:0000256" key="13">
    <source>
        <dbReference type="PROSITE-ProRule" id="PRU00076"/>
    </source>
</evidence>
<dbReference type="InterPro" id="IPR013106">
    <property type="entry name" value="Ig_V-set"/>
</dbReference>
<dbReference type="InterPro" id="IPR006605">
    <property type="entry name" value="G2_nidogen/fibulin_G2F"/>
</dbReference>
<feature type="domain" description="Ig-like" evidence="15">
    <location>
        <begin position="1132"/>
        <end position="1207"/>
    </location>
</feature>
<feature type="domain" description="Ig-like" evidence="15">
    <location>
        <begin position="1416"/>
        <end position="1513"/>
    </location>
</feature>
<feature type="disulfide bond" evidence="13">
    <location>
        <begin position="3325"/>
        <end position="3335"/>
    </location>
</feature>
<dbReference type="SMART" id="SM00179">
    <property type="entry name" value="EGF_CA"/>
    <property type="match status" value="8"/>
</dbReference>
<dbReference type="Pfam" id="PF00090">
    <property type="entry name" value="TSP_1"/>
    <property type="match status" value="6"/>
</dbReference>
<feature type="domain" description="Ig-like" evidence="15">
    <location>
        <begin position="2441"/>
        <end position="2526"/>
    </location>
</feature>
<dbReference type="InterPro" id="IPR036383">
    <property type="entry name" value="TSP1_rpt_sf"/>
</dbReference>
<dbReference type="InterPro" id="IPR003599">
    <property type="entry name" value="Ig_sub"/>
</dbReference>
<keyword evidence="8" id="KW-0106">Calcium</keyword>
<dbReference type="SUPFAM" id="SSF57184">
    <property type="entry name" value="Growth factor receptor domain"/>
    <property type="match status" value="3"/>
</dbReference>
<dbReference type="PROSITE" id="PS50092">
    <property type="entry name" value="TSP1"/>
    <property type="match status" value="6"/>
</dbReference>
<dbReference type="SMART" id="SM00408">
    <property type="entry name" value="IGc2"/>
    <property type="match status" value="28"/>
</dbReference>
<feature type="domain" description="Ig-like" evidence="15">
    <location>
        <begin position="1612"/>
        <end position="1700"/>
    </location>
</feature>
<keyword evidence="6" id="KW-0732">Signal</keyword>
<dbReference type="SUPFAM" id="SSF48726">
    <property type="entry name" value="Immunoglobulin"/>
    <property type="match status" value="28"/>
</dbReference>
<dbReference type="FunFam" id="2.10.25.10:FF:000210">
    <property type="entry name" value="Hemicentin 1"/>
    <property type="match status" value="1"/>
</dbReference>
<dbReference type="FunFam" id="2.60.40.10:FF:000107">
    <property type="entry name" value="Myosin, light chain kinase a"/>
    <property type="match status" value="1"/>
</dbReference>
<dbReference type="GO" id="GO:0005509">
    <property type="term" value="F:calcium ion binding"/>
    <property type="evidence" value="ECO:0007669"/>
    <property type="project" value="InterPro"/>
</dbReference>
<keyword evidence="9" id="KW-0472">Membrane</keyword>
<dbReference type="FunFam" id="2.60.40.10:FF:000032">
    <property type="entry name" value="palladin isoform X1"/>
    <property type="match status" value="4"/>
</dbReference>
<feature type="domain" description="Ig-like" evidence="15">
    <location>
        <begin position="1226"/>
        <end position="1316"/>
    </location>
</feature>
<dbReference type="InterPro" id="IPR000152">
    <property type="entry name" value="EGF-type_Asp/Asn_hydroxyl_site"/>
</dbReference>
<dbReference type="FunFam" id="2.60.40.10:FF:000503">
    <property type="entry name" value="Hemicentin 1"/>
    <property type="match status" value="1"/>
</dbReference>
<dbReference type="SMART" id="SM00181">
    <property type="entry name" value="EGF"/>
    <property type="match status" value="8"/>
</dbReference>
<evidence type="ECO:0000256" key="7">
    <source>
        <dbReference type="ARBA" id="ARBA00022737"/>
    </source>
</evidence>
<evidence type="ECO:0000256" key="9">
    <source>
        <dbReference type="ARBA" id="ARBA00023136"/>
    </source>
</evidence>
<feature type="domain" description="Ig-like" evidence="15">
    <location>
        <begin position="1320"/>
        <end position="1411"/>
    </location>
</feature>
<comment type="caution">
    <text evidence="17">The sequence shown here is derived from an EMBL/GenBank/DDBJ whole genome shotgun (WGS) entry which is preliminary data.</text>
</comment>
<dbReference type="GO" id="GO:0005886">
    <property type="term" value="C:plasma membrane"/>
    <property type="evidence" value="ECO:0007669"/>
    <property type="project" value="TreeGrafter"/>
</dbReference>
<feature type="domain" description="Nidogen G2 beta-barrel" evidence="16">
    <location>
        <begin position="2962"/>
        <end position="3182"/>
    </location>
</feature>
<dbReference type="InterPro" id="IPR000884">
    <property type="entry name" value="TSP1_rpt"/>
</dbReference>
<feature type="domain" description="Ig-like" evidence="15">
    <location>
        <begin position="85"/>
        <end position="175"/>
    </location>
</feature>
<dbReference type="InterPro" id="IPR026823">
    <property type="entry name" value="cEGF"/>
</dbReference>
<dbReference type="InterPro" id="IPR007110">
    <property type="entry name" value="Ig-like_dom"/>
</dbReference>
<keyword evidence="12" id="KW-0393">Immunoglobulin domain</keyword>
<dbReference type="FunFam" id="2.60.40.10:FF:000130">
    <property type="entry name" value="Hemicentin 1"/>
    <property type="match status" value="10"/>
</dbReference>
<dbReference type="InterPro" id="IPR003598">
    <property type="entry name" value="Ig_sub2"/>
</dbReference>
<dbReference type="SMART" id="SM00682">
    <property type="entry name" value="G2F"/>
    <property type="match status" value="1"/>
</dbReference>
<dbReference type="FunFam" id="2.10.25.10:FF:000352">
    <property type="entry name" value="Hemicentin 1"/>
    <property type="match status" value="1"/>
</dbReference>
<dbReference type="Pfam" id="PF12662">
    <property type="entry name" value="cEGF"/>
    <property type="match status" value="2"/>
</dbReference>
<comment type="caution">
    <text evidence="13">Lacks conserved residue(s) required for the propagation of feature annotation.</text>
</comment>
<feature type="disulfide bond" evidence="13">
    <location>
        <begin position="3200"/>
        <end position="3210"/>
    </location>
</feature>
<feature type="domain" description="EGF-like" evidence="14">
    <location>
        <begin position="3196"/>
        <end position="3235"/>
    </location>
</feature>
<feature type="domain" description="Ig-like" evidence="15">
    <location>
        <begin position="542"/>
        <end position="628"/>
    </location>
</feature>
<evidence type="ECO:0000256" key="10">
    <source>
        <dbReference type="ARBA" id="ARBA00023157"/>
    </source>
</evidence>
<feature type="domain" description="Ig-like" evidence="15">
    <location>
        <begin position="2171"/>
        <end position="2253"/>
    </location>
</feature>
<evidence type="ECO:0000256" key="6">
    <source>
        <dbReference type="ARBA" id="ARBA00022729"/>
    </source>
</evidence>
<keyword evidence="5 13" id="KW-0245">EGF-like domain</keyword>
<dbReference type="SMART" id="SM00209">
    <property type="entry name" value="TSP1"/>
    <property type="match status" value="6"/>
</dbReference>
<dbReference type="PANTHER" id="PTHR45080:SF34">
    <property type="entry name" value="MYOSIN LIGHT CHAIN KINASE, SMOOTH MUSCLE-LIKE"/>
    <property type="match status" value="1"/>
</dbReference>
<name>A0A8S4P3S1_OWEFU</name>
<evidence type="ECO:0000256" key="5">
    <source>
        <dbReference type="ARBA" id="ARBA00022536"/>
    </source>
</evidence>
<dbReference type="Pfam" id="PF13927">
    <property type="entry name" value="Ig_3"/>
    <property type="match status" value="6"/>
</dbReference>
<dbReference type="Pfam" id="PF07645">
    <property type="entry name" value="EGF_CA"/>
    <property type="match status" value="3"/>
</dbReference>
<dbReference type="SMART" id="SM00406">
    <property type="entry name" value="IGv"/>
    <property type="match status" value="13"/>
</dbReference>
<proteinExistence type="predicted"/>
<dbReference type="FunFam" id="2.60.40.10:FF:000004">
    <property type="entry name" value="DCC isoform 1"/>
    <property type="match status" value="1"/>
</dbReference>
<dbReference type="CDD" id="cd00096">
    <property type="entry name" value="Ig"/>
    <property type="match status" value="6"/>
</dbReference>
<feature type="domain" description="Ig-like" evidence="15">
    <location>
        <begin position="1705"/>
        <end position="1794"/>
    </location>
</feature>
<keyword evidence="10 13" id="KW-1015">Disulfide bond</keyword>
<dbReference type="InterPro" id="IPR000742">
    <property type="entry name" value="EGF"/>
</dbReference>
<keyword evidence="11" id="KW-0325">Glycoprotein</keyword>
<dbReference type="Gene3D" id="2.60.40.10">
    <property type="entry name" value="Immunoglobulins"/>
    <property type="match status" value="28"/>
</dbReference>
<dbReference type="CDD" id="cd00054">
    <property type="entry name" value="EGF_CA"/>
    <property type="match status" value="8"/>
</dbReference>
<dbReference type="OrthoDB" id="5985519at2759"/>
<dbReference type="Pfam" id="PF07474">
    <property type="entry name" value="G2F"/>
    <property type="match status" value="1"/>
</dbReference>
<feature type="domain" description="Ig-like" evidence="15">
    <location>
        <begin position="1518"/>
        <end position="1607"/>
    </location>
</feature>
<dbReference type="FunFam" id="2.10.25.10:FF:000037">
    <property type="entry name" value="Signal peptide, CUB domain and EGF-like domain-containing 2"/>
    <property type="match status" value="1"/>
</dbReference>
<evidence type="ECO:0000256" key="8">
    <source>
        <dbReference type="ARBA" id="ARBA00022837"/>
    </source>
</evidence>
<keyword evidence="7" id="KW-0677">Repeat</keyword>
<feature type="disulfide bond" evidence="13">
    <location>
        <begin position="3452"/>
        <end position="3462"/>
    </location>
</feature>
<dbReference type="SUPFAM" id="SSF54511">
    <property type="entry name" value="GFP-like"/>
    <property type="match status" value="1"/>
</dbReference>
<evidence type="ECO:0000256" key="12">
    <source>
        <dbReference type="ARBA" id="ARBA00023319"/>
    </source>
</evidence>
<feature type="domain" description="Ig-like" evidence="15">
    <location>
        <begin position="2353"/>
        <end position="2433"/>
    </location>
</feature>
<dbReference type="FunFam" id="2.10.25.10:FF:000005">
    <property type="entry name" value="Fibrillin 2"/>
    <property type="match status" value="1"/>
</dbReference>
<dbReference type="PROSITE" id="PS50993">
    <property type="entry name" value="NIDOGEN_G2"/>
    <property type="match status" value="1"/>
</dbReference>
<evidence type="ECO:0000259" key="15">
    <source>
        <dbReference type="PROSITE" id="PS50835"/>
    </source>
</evidence>
<dbReference type="SUPFAM" id="SSF82895">
    <property type="entry name" value="TSP-1 type 1 repeat"/>
    <property type="match status" value="6"/>
</dbReference>
<dbReference type="SMART" id="SM00409">
    <property type="entry name" value="IG"/>
    <property type="match status" value="28"/>
</dbReference>
<dbReference type="Gene3D" id="2.10.25.10">
    <property type="entry name" value="Laminin"/>
    <property type="match status" value="7"/>
</dbReference>
<comment type="subcellular location">
    <subcellularLocation>
        <location evidence="1">Membrane</location>
    </subcellularLocation>
    <subcellularLocation>
        <location evidence="2">Secreted</location>
        <location evidence="2">Extracellular space</location>
        <location evidence="2">Extracellular matrix</location>
    </subcellularLocation>
</comment>
<evidence type="ECO:0000259" key="16">
    <source>
        <dbReference type="PROSITE" id="PS50993"/>
    </source>
</evidence>
<feature type="domain" description="Ig-like" evidence="15">
    <location>
        <begin position="1"/>
        <end position="81"/>
    </location>
</feature>
<dbReference type="PROSITE" id="PS01186">
    <property type="entry name" value="EGF_2"/>
    <property type="match status" value="4"/>
</dbReference>
<dbReference type="FunFam" id="2.20.100.10:FF:000001">
    <property type="entry name" value="semaphorin-5A isoform X1"/>
    <property type="match status" value="2"/>
</dbReference>
<dbReference type="FunFam" id="2.20.100.10:FF:000002">
    <property type="entry name" value="Unc-5 netrin receptor C"/>
    <property type="match status" value="2"/>
</dbReference>
<dbReference type="PROSITE" id="PS50835">
    <property type="entry name" value="IG_LIKE"/>
    <property type="match status" value="28"/>
</dbReference>
<feature type="domain" description="EGF-like" evidence="14">
    <location>
        <begin position="3321"/>
        <end position="3360"/>
    </location>
</feature>
<dbReference type="InterPro" id="IPR018097">
    <property type="entry name" value="EGF_Ca-bd_CS"/>
</dbReference>
<evidence type="ECO:0000256" key="11">
    <source>
        <dbReference type="ARBA" id="ARBA00023180"/>
    </source>
</evidence>
<dbReference type="FunFam" id="2.10.25.10:FF:000008">
    <property type="entry name" value="Signal peptide, CUB domain, EGF-like 2"/>
    <property type="match status" value="1"/>
</dbReference>
<dbReference type="InterPro" id="IPR013098">
    <property type="entry name" value="Ig_I-set"/>
</dbReference>
<organism evidence="17 18">
    <name type="scientific">Owenia fusiformis</name>
    <name type="common">Polychaete worm</name>
    <dbReference type="NCBI Taxonomy" id="6347"/>
    <lineage>
        <taxon>Eukaryota</taxon>
        <taxon>Metazoa</taxon>
        <taxon>Spiralia</taxon>
        <taxon>Lophotrochozoa</taxon>
        <taxon>Annelida</taxon>
        <taxon>Polychaeta</taxon>
        <taxon>Sedentaria</taxon>
        <taxon>Canalipalpata</taxon>
        <taxon>Sabellida</taxon>
        <taxon>Oweniida</taxon>
        <taxon>Oweniidae</taxon>
        <taxon>Owenia</taxon>
    </lineage>
</organism>
<evidence type="ECO:0000259" key="14">
    <source>
        <dbReference type="PROSITE" id="PS50026"/>
    </source>
</evidence>
<dbReference type="InterPro" id="IPR049883">
    <property type="entry name" value="NOTCH1_EGF-like"/>
</dbReference>
<dbReference type="FunFam" id="2.20.100.10:FF:000007">
    <property type="entry name" value="Thrombospondin 1"/>
    <property type="match status" value="1"/>
</dbReference>
<dbReference type="EMBL" id="CAIIXF020000006">
    <property type="protein sequence ID" value="CAH1786156.1"/>
    <property type="molecule type" value="Genomic_DNA"/>
</dbReference>
<reference evidence="17" key="1">
    <citation type="submission" date="2022-03" db="EMBL/GenBank/DDBJ databases">
        <authorList>
            <person name="Martin C."/>
        </authorList>
    </citation>
    <scope>NUCLEOTIDE SEQUENCE</scope>
</reference>
<dbReference type="InterPro" id="IPR001881">
    <property type="entry name" value="EGF-like_Ca-bd_dom"/>
</dbReference>
<keyword evidence="4" id="KW-0272">Extracellular matrix</keyword>
<feature type="domain" description="Ig-like" evidence="15">
    <location>
        <begin position="1036"/>
        <end position="1127"/>
    </location>
</feature>
<evidence type="ECO:0000256" key="3">
    <source>
        <dbReference type="ARBA" id="ARBA00022525"/>
    </source>
</evidence>
<feature type="domain" description="Ig-like" evidence="15">
    <location>
        <begin position="847"/>
        <end position="935"/>
    </location>
</feature>
<gene>
    <name evidence="17" type="ORF">OFUS_LOCUS12110</name>
</gene>
<protein>
    <recommendedName>
        <fullName evidence="19">Hemicentin-1</fullName>
    </recommendedName>
</protein>
<feature type="domain" description="Ig-like" evidence="15">
    <location>
        <begin position="1894"/>
        <end position="1984"/>
    </location>
</feature>
<dbReference type="PANTHER" id="PTHR45080">
    <property type="entry name" value="CONTACTIN 5"/>
    <property type="match status" value="1"/>
</dbReference>
<evidence type="ECO:0000313" key="17">
    <source>
        <dbReference type="EMBL" id="CAH1786156.1"/>
    </source>
</evidence>
<evidence type="ECO:0000256" key="4">
    <source>
        <dbReference type="ARBA" id="ARBA00022530"/>
    </source>
</evidence>
<feature type="domain" description="Ig-like" evidence="15">
    <location>
        <begin position="2262"/>
        <end position="2346"/>
    </location>
</feature>
<feature type="domain" description="Ig-like" evidence="15">
    <location>
        <begin position="1989"/>
        <end position="2075"/>
    </location>
</feature>
<dbReference type="Gene3D" id="2.20.100.10">
    <property type="entry name" value="Thrombospondin type-1 (TSP1) repeat"/>
    <property type="match status" value="5"/>
</dbReference>
<feature type="domain" description="Ig-like" evidence="15">
    <location>
        <begin position="178"/>
        <end position="262"/>
    </location>
</feature>
<sequence>MPDLTRGFYNRVATLTCTIISLVPFRMQWYKGNEPIGNELFYTESKEVELDVPDANSFSEGVYTCNATNPQGDGSAQTFLDIRDPPPKILPPANVSVIPGENAVLTCLAFSTVDYNLTWYRENSIEELNAHPRARKFLNGSVEIRNVQKADEGKFICRAMNEGGFTDAVVHLRVQDSPIVSVNPETQNFVSGQLVRIICSAIAFPPPEFVWLRENRLISPSGRFEFNDGEMLIHDVERSDEGEYECQATNPAGQDRAFAKINYIQAPKVTVDKDRMLVANGDTVTMVCNAEGIPPPKIEWFKGETQLIDLSFIQITKSGELIILGVQEMDAGDYNCVASNEAGSDEATIALDVGSIPEIVQAPNSVGIAIEKNATLPCSADGLPPPTVTWRREDGQPMDFSARGRFRQLPSGALFIRKITLDDEGLYVCSVSNQFGTQDASAYITVTGVVRPVIAYTNPYYEAIESRTVQLSCLVLLGNPRPKVMWLKHGEVVQNSDRFKVSNNGVLEIVDVDAKDEGEYTCVATNVGGNATFMARLDVQIPARIKDDGIHEVTVVQGRSVTLPCEVSGDPRPIIEWTRNSNRISPTDPHYFINELGSLEIFSADPQDSATYSCEAMNVAGVASKKITLYVHVPPQIDHSEDEFTVIVGNSVTLPCSNSGIPRPILTWRKDGESLGRVDQRYGFLPQGGLRIDQTYVDDAGVYECIASNIAGNDTKLITLIIQVPPTIVSEGPTDIVVISGQPVLLECETEGDPSPFVRWKKNGESITFLEQEGESLGVVTSLSLAQSMKKSSVEKMMKEKRFFEIKGTGSLLMPKVKVQDTGRYMCIAENPAGFVTRDFSLTVHNPPFIPVDIPFNMSIIENNPLLLLCPAKGTPPPVINWYKDGVEITGNEIGVRILRDGSLQFDRAQASDAGEYKCVATNVAGNATHTNKVKILVPPTITGPDLPENPKVIVGKEMRMRCPANAIPPPKIEWFKDGKLLDPDNLDNHISILNNGGEIVIREAILKDTARYTCVASNVAGTSKKNFDLQILEPPKIDLTKASENNISVIVNNAISIDCPVTGTPLPIITWFKDGYPINPDIDPNVRIVSDGQRLLFTISEVRDTGRYRCTATNIAGRDNKSFDLSVHVPPKIEGSNEISRPEVIINQTTILKCQASGIPLPKIRWFKDEAPIKFNTSRLTFLDLGWKLKIQHSQVEDTGRYFCRAISIAGENEKFFDLNVLVPPTIERGSILTYNPKVVENQTITINCPANGIPTPEITWLKDEELVNRLDQRIQFLSNGRQLRLSVARVSDTGRYRCLVTNKAGEDYADFDLEVHVPSTIDTRDVDLDPKVIVNKTTIIECPTRGIPPPEITWLKNGEAIDFSRNPHLRTIVDGKQLEILRARVTDTARYTCRASNEAGSVEQDYSLEVWVPPYIDESRTSKSNPQVIVNQTIIVSCMIEGIPTPRITWLRNGRKFNISGTDFFPGVNRFSLLDGDRQLKIVDSKVPDTARYSCIGINNAGTVDRDFDLDVLVPPHIDTNGLNISPEVVKGRTVHISCPADGIPFPNITWLKENRPISLGGGRVRVQAQGRQLEITRSIESDTARYTCVASNIAGQAKQDFDLHVLVPPSIDESNLVDNPRVIVNRTVVLECPVSGIPEPTIKWLKDGNSLVTGVGLELLSNGRQLEIASAQVTDTGRYTCIANNKAGELRRNFDLEVLVPPEFHHTIATEFQVVENRTVYIDCPADSIPPPSFIWYKDRQPLFDFPYPNLALHNNGRQLQVISAKTSDTAVYKCVATNVAGQLKQQFKLEVFVPPQLENNRVPIDLSVIVRQPIIVKCEPTGIPVPSIIWYRDGNELTPGLFPHIRVLDGGRTLQIVSAEVSDTTRYTCRAENPAGQAEKYFNLAVHVPPTINGSRGVQTLSVVIGQSITIDCPADGIPPPRIRWFREGEPLSLLSNPNLRVVNNGRQLSIINAQLLDIGDYMCIASNAAGNHTKEFKLDVLVPPKIEEYDTRKAVSVDTRTQLLCETLGLPEPDITWEKDGNVIPNNGLRYRMHRSGTIEFSSVKVDDSATYRCTATNEAGTDSREMLLEVQVPPTINSQGPQELKVVIEDSVTLPCEATGLPQPVISWQKGTRLIGQSAGYQSLPDGALRIARAQIRDTGIYICIAQNNAGTALGQVKLEVQVPPSIEDQQKKYTVIQDREVILPCRAEGLPPPKILWEKDGQAIVTSNFHYRIMRSGWLAIPVARTDDSGVFTCIAENNAGKASIILDLIVQVPPHISDDNRIYTVSQGDTANLPCQAAGIPPPAISWIRDGRTMIKEDQRYTIREDGMLVFGNVETEDRGSYVCTAINEAGRDSKEVVLRVQVPPVIRVIPRDQEVALNGRIELECAADGTPPPSITWQVNNTYLSSTPSVNGRSMVTIENARKEDAGTYACLAENPAGKTRAVAGVQVKVPPKVLVPPGNRAVTIAQRVILTCTVQGDPPPKITWLKNGRTVQLDNRIQQMENGSLVIYESDESDAGDYKCVAANDAGSIEHTATLTINMGPNFKVEPKDKTIPQGESVIFNCVAEAEPTPFITWKKEYVDILQENDRVTILPNNSLRIIASQLDDSGIYICIARNSLGSVLVKAELTVQVHGMWSKWSGWGDCSRTCGRGAQYRIRECENPAPANGGRACVGPGKESRACISGNCPVDGSWSDWTAWEECSKTCGAGERSRFRKCDDPPPQFGGSGCVGAALETVKCNVQSCPIDGGWGEWGEWQHCSETCGDGTQERFRRCNKPRAQYGGRECTGRETERQPCKIRDCSIHGSWGGWAQWSTCSLSCGGGTRTRSRTCDNPPPAHNGRFCPGRDKQRDYCNAEPCPVHGNWAGWSDFGACTATCGGGQKRRFRTCTNPPPSNNGRPCIGVNTDTAECAEDACPVHGGWSKWSQWSECSKTCGTGQSQRTRVCTPPQFGGKTCLGDDTMVRKCNSFPCEVEVPHMAIGNVIGTINDKEFGIALLLANMTNVEDSTLITARLEGIPGDIGRYFQHLISILTPVTWTTAYELGEAVNGWTLAKGVFRREVQVEFATGEVLRMTHISRGLNKKGILTIDIIVNGYIPDIPEQARVTVAPYVEDYIQTGPGSIYAKSTRMFHVNGHRLPYAWNHTITYDDSLGRMPYLVQRLSADELHVDFDISSELIQYQMTAKIAKGNPSNRCPTGFFLDPVGPYCKDDDECIRLNPCSHFCHNTPGSYSCSCPFGYSIGSDGKTCKDVDECDMNIAQCHSTQECINSIGSYKCVAKCQPGFRRTSSELACQDIDECKQRPRLCSQQCINTLGSYHCQCRRGYRLIGGKRCRDIDECAENNPCSNGCRNIRGSYRCSCPPGYRLRGRGGQCVDVDECRTKKDNCARDQECRNTDGSFQCVNICPTGLEPASNGTCIDIDECARKTSKCGYNQLCANTVGGYTCNCPRGYTTLGPGEPCTDIDECISRGRCQHECTNTQGSFKCSCPAGYTLSNNKRTCQDINECQTLDIDCGPDQMCFNRRGDFECISTKCPPKYDRDPLTGYCVLPCDRSDVPCGPNTKYADVLEFRTVALPNGIPAYQDLIRLIAYNQYGRQLPKTTFVIIENDKEIPFSIRIEKGKGVVYTLKPLEEKKNYRIKVQAKSYDDEELDLQYQITFLIHISVSAYPY</sequence>
<dbReference type="InterPro" id="IPR013783">
    <property type="entry name" value="Ig-like_fold"/>
</dbReference>
<evidence type="ECO:0000256" key="1">
    <source>
        <dbReference type="ARBA" id="ARBA00004370"/>
    </source>
</evidence>
<feature type="domain" description="EGF-like" evidence="14">
    <location>
        <begin position="3448"/>
        <end position="3487"/>
    </location>
</feature>
<dbReference type="FunFam" id="2.10.25.10:FF:000038">
    <property type="entry name" value="Fibrillin 2"/>
    <property type="match status" value="1"/>
</dbReference>
<evidence type="ECO:0000313" key="18">
    <source>
        <dbReference type="Proteomes" id="UP000749559"/>
    </source>
</evidence>
<dbReference type="FunFam" id="2.60.40.10:FF:000189">
    <property type="entry name" value="Neogenin isoform 3"/>
    <property type="match status" value="1"/>
</dbReference>
<feature type="domain" description="Ig-like" evidence="15">
    <location>
        <begin position="2080"/>
        <end position="2166"/>
    </location>
</feature>
<dbReference type="Pfam" id="PF14670">
    <property type="entry name" value="FXa_inhibition"/>
    <property type="match status" value="1"/>
</dbReference>
<dbReference type="Pfam" id="PF07679">
    <property type="entry name" value="I-set"/>
    <property type="match status" value="22"/>
</dbReference>
<feature type="domain" description="Ig-like" evidence="15">
    <location>
        <begin position="726"/>
        <end position="843"/>
    </location>
</feature>
<feature type="domain" description="Ig-like" evidence="15">
    <location>
        <begin position="635"/>
        <end position="719"/>
    </location>
</feature>
<feature type="domain" description="Ig-like" evidence="15">
    <location>
        <begin position="452"/>
        <end position="540"/>
    </location>
</feature>
<dbReference type="InterPro" id="IPR009017">
    <property type="entry name" value="GFP"/>
</dbReference>
<dbReference type="GO" id="GO:0007156">
    <property type="term" value="P:homophilic cell adhesion via plasma membrane adhesion molecules"/>
    <property type="evidence" value="ECO:0007669"/>
    <property type="project" value="TreeGrafter"/>
</dbReference>
<evidence type="ECO:0008006" key="19">
    <source>
        <dbReference type="Google" id="ProtNLM"/>
    </source>
</evidence>
<feature type="domain" description="EGF-like" evidence="14">
    <location>
        <begin position="3281"/>
        <end position="3320"/>
    </location>
</feature>
<evidence type="ECO:0000256" key="2">
    <source>
        <dbReference type="ARBA" id="ARBA00004498"/>
    </source>
</evidence>
<feature type="domain" description="Ig-like" evidence="15">
    <location>
        <begin position="2531"/>
        <end position="2617"/>
    </location>
</feature>
<keyword evidence="3" id="KW-0964">Secreted</keyword>
<accession>A0A8S4P3S1</accession>
<dbReference type="InterPro" id="IPR050958">
    <property type="entry name" value="Cell_Adh-Cytoskel_Orgn"/>
</dbReference>
<dbReference type="InterPro" id="IPR009030">
    <property type="entry name" value="Growth_fac_rcpt_cys_sf"/>
</dbReference>
<feature type="domain" description="Ig-like" evidence="15">
    <location>
        <begin position="939"/>
        <end position="1031"/>
    </location>
</feature>
<dbReference type="PROSITE" id="PS00010">
    <property type="entry name" value="ASX_HYDROXYL"/>
    <property type="match status" value="5"/>
</dbReference>
<feature type="domain" description="Ig-like" evidence="15">
    <location>
        <begin position="357"/>
        <end position="447"/>
    </location>
</feature>
<keyword evidence="18" id="KW-1185">Reference proteome</keyword>
<dbReference type="FunFam" id="2.20.100.10:FF:000067">
    <property type="entry name" value="Hemicentin 1"/>
    <property type="match status" value="1"/>
</dbReference>
<dbReference type="Gene3D" id="2.40.155.10">
    <property type="entry name" value="Green fluorescent protein"/>
    <property type="match status" value="1"/>
</dbReference>
<dbReference type="InterPro" id="IPR036179">
    <property type="entry name" value="Ig-like_dom_sf"/>
</dbReference>
<feature type="domain" description="Ig-like" evidence="15">
    <location>
        <begin position="267"/>
        <end position="350"/>
    </location>
</feature>
<feature type="domain" description="EGF-like" evidence="14">
    <location>
        <begin position="3405"/>
        <end position="3443"/>
    </location>
</feature>
<dbReference type="FunFam" id="2.60.40.10:FF:000186">
    <property type="entry name" value="Hemicentin 1"/>
    <property type="match status" value="5"/>
</dbReference>
<feature type="domain" description="Ig-like" evidence="15">
    <location>
        <begin position="1799"/>
        <end position="1889"/>
    </location>
</feature>